<organism evidence="14 15">
    <name type="scientific">Parthenolecanium corni</name>
    <dbReference type="NCBI Taxonomy" id="536013"/>
    <lineage>
        <taxon>Eukaryota</taxon>
        <taxon>Metazoa</taxon>
        <taxon>Ecdysozoa</taxon>
        <taxon>Arthropoda</taxon>
        <taxon>Hexapoda</taxon>
        <taxon>Insecta</taxon>
        <taxon>Pterygota</taxon>
        <taxon>Neoptera</taxon>
        <taxon>Paraneoptera</taxon>
        <taxon>Hemiptera</taxon>
        <taxon>Sternorrhyncha</taxon>
        <taxon>Coccoidea</taxon>
        <taxon>Coccidae</taxon>
        <taxon>Parthenolecanium</taxon>
    </lineage>
</organism>
<evidence type="ECO:0000256" key="1">
    <source>
        <dbReference type="ARBA" id="ARBA00004236"/>
    </source>
</evidence>
<feature type="domain" description="TIR" evidence="13">
    <location>
        <begin position="1046"/>
        <end position="1182"/>
    </location>
</feature>
<dbReference type="InterPro" id="IPR050328">
    <property type="entry name" value="Dev_Immune_Receptor"/>
</dbReference>
<evidence type="ECO:0000259" key="13">
    <source>
        <dbReference type="PROSITE" id="PS50104"/>
    </source>
</evidence>
<evidence type="ECO:0000256" key="3">
    <source>
        <dbReference type="ARBA" id="ARBA00022475"/>
    </source>
</evidence>
<evidence type="ECO:0000256" key="8">
    <source>
        <dbReference type="ARBA" id="ARBA00022989"/>
    </source>
</evidence>
<keyword evidence="3" id="KW-1003">Cell membrane</keyword>
<evidence type="ECO:0000256" key="12">
    <source>
        <dbReference type="SAM" id="SignalP"/>
    </source>
</evidence>
<evidence type="ECO:0000256" key="10">
    <source>
        <dbReference type="SAM" id="MobiDB-lite"/>
    </source>
</evidence>
<dbReference type="InterPro" id="IPR001611">
    <property type="entry name" value="Leu-rich_rpt"/>
</dbReference>
<dbReference type="PANTHER" id="PTHR24373">
    <property type="entry name" value="SLIT RELATED LEUCINE-RICH REPEAT NEURONAL PROTEIN"/>
    <property type="match status" value="1"/>
</dbReference>
<accession>A0AAN9TUT6</accession>
<dbReference type="SMART" id="SM00255">
    <property type="entry name" value="TIR"/>
    <property type="match status" value="1"/>
</dbReference>
<comment type="caution">
    <text evidence="14">The sequence shown here is derived from an EMBL/GenBank/DDBJ whole genome shotgun (WGS) entry which is preliminary data.</text>
</comment>
<evidence type="ECO:0000256" key="6">
    <source>
        <dbReference type="ARBA" id="ARBA00022729"/>
    </source>
</evidence>
<dbReference type="PROSITE" id="PS51450">
    <property type="entry name" value="LRR"/>
    <property type="match status" value="10"/>
</dbReference>
<dbReference type="GO" id="GO:0007165">
    <property type="term" value="P:signal transduction"/>
    <property type="evidence" value="ECO:0007669"/>
    <property type="project" value="InterPro"/>
</dbReference>
<dbReference type="InterPro" id="IPR032675">
    <property type="entry name" value="LRR_dom_sf"/>
</dbReference>
<name>A0AAN9TUT6_9HEMI</name>
<evidence type="ECO:0000313" key="15">
    <source>
        <dbReference type="Proteomes" id="UP001367676"/>
    </source>
</evidence>
<dbReference type="PANTHER" id="PTHR24373:SF275">
    <property type="entry name" value="TIR DOMAIN-CONTAINING PROTEIN"/>
    <property type="match status" value="1"/>
</dbReference>
<evidence type="ECO:0000256" key="4">
    <source>
        <dbReference type="ARBA" id="ARBA00022614"/>
    </source>
</evidence>
<dbReference type="Gene3D" id="3.40.50.10140">
    <property type="entry name" value="Toll/interleukin-1 receptor homology (TIR) domain"/>
    <property type="match status" value="1"/>
</dbReference>
<dbReference type="InterPro" id="IPR035897">
    <property type="entry name" value="Toll_tir_struct_dom_sf"/>
</dbReference>
<dbReference type="Pfam" id="PF01582">
    <property type="entry name" value="TIR"/>
    <property type="match status" value="1"/>
</dbReference>
<keyword evidence="7" id="KW-0677">Repeat</keyword>
<dbReference type="Pfam" id="PF13855">
    <property type="entry name" value="LRR_8"/>
    <property type="match status" value="5"/>
</dbReference>
<dbReference type="InterPro" id="IPR000157">
    <property type="entry name" value="TIR_dom"/>
</dbReference>
<evidence type="ECO:0000256" key="7">
    <source>
        <dbReference type="ARBA" id="ARBA00022737"/>
    </source>
</evidence>
<feature type="transmembrane region" description="Helical" evidence="11">
    <location>
        <begin position="994"/>
        <end position="1018"/>
    </location>
</feature>
<dbReference type="Gene3D" id="3.80.10.10">
    <property type="entry name" value="Ribonuclease Inhibitor"/>
    <property type="match status" value="7"/>
</dbReference>
<feature type="region of interest" description="Disordered" evidence="10">
    <location>
        <begin position="1235"/>
        <end position="1259"/>
    </location>
</feature>
<protein>
    <recommendedName>
        <fullName evidence="13">TIR domain-containing protein</fullName>
    </recommendedName>
</protein>
<feature type="compositionally biased region" description="Polar residues" evidence="10">
    <location>
        <begin position="1235"/>
        <end position="1252"/>
    </location>
</feature>
<sequence length="1300" mass="147492">MAFVRELFVCAMIVSVATYNNEPSCMWHKVPPSSGEEFLLSTLLLECRVRTISNADSVLANLTSTQMDRITSFHLECSDMLFFESSLENSFLSQLRRLQELKLEYCKIRYVPSAVLSPSRELRQLTLRSYNRDWSAMSMTFHSDSFRGLPQLKYLDLSDNNIWSLPQELFCPLNTLVHLNLSSNRLHNVSELGFSDWGNGPSEPGKRCNVGLEVLDLSENEVATLPDNGFTSLRSLQKFYLQNNVISTMADRAFVGLTALKYLNISNNRLVALPPELFQSTRYIEEIHLFNNSINVLAPGLLEGLDHLVILDMSRNELTSSWVNKDTFSGLIRLVVLDIGYNQLTKIDSHVFQDLCSLQILNLEHNHIESIADNSFSLLSNLHALKLSYNRLTRVEMFHFSGLFVINELFLDHNRIKFIDRQTFKNCSSLHDLRLYGNELNDIPESIKQLHHLQSLDLGGNRIQSVVNSSFEGLDQLTTLIISDNEIASIANNTFSTLPSLRVLNLASNNIQYVDKAAFGSSSVLHAIRLDANELENINDMFAALQNLVWLNISDNEIKWFDYSFIPPSLEWLDMHKNRIEDLGNYFEKRDYVQIKMLDVSFNQLTEISDTSIPDSVENLFLNNNLIGKVKMHTFLRKANLSRVVLFDNQIRTIDMAAIRLDPVPEERELPQFYIGENPFVCDCNMEWLQGVNSFSNHRQYPKVMDIDSATCHVIYGRGTGAKMLMDLKPSQFLCPYVSHCFTVCECCEYDACDCEMTCPTNCSCYRDQLWTSNIVDCSNAGYTQVPNRIPMDATEIYLDGNDLVKLESHVFLGKKKLQVLYLNDSKVATIRNKTFNDVDELKVLHLENNDLESLEGYEFKELGKLTELYLENNHIKGVADNAFTPLKHLEVLHLEQNKIDSFAALKNIKSFNLATVGLAGNSWTCDCGNVGELIQWLKENSLAQLEEVQCVDAEHSVAAALKLCSEGKGSGSFGVSSNRDPYYSSSSVLSSDYVPFMAASLVLFIIVFLISTLAFIFKNDIKLWLHSRYGVRILTGSSFDEDCDRLFDAYMVYSLKDEEFVSQVISASLERLGYSLCLHYRDMHVMSPAYLTDSLLGASDASKRIILVLSLSFLQNEWERPVFKSALQTCLERNGCGGRKIISILTSSNCVLSPELQSVLKSCHVLSWGEKRFWEKLRYLMPDIRRKQAQSSGADHKKINCDGKGIGSSARYTTAPTSLDTWYKMSPAASLTQSSVPTQSSCVSEESSQRTTTDEDDDLANQHSYMTIDYQQRHNKVQHHVYSCIPDPIYNANGRTYFV</sequence>
<dbReference type="SUPFAM" id="SSF52200">
    <property type="entry name" value="Toll/Interleukin receptor TIR domain"/>
    <property type="match status" value="1"/>
</dbReference>
<feature type="chain" id="PRO_5042843726" description="TIR domain-containing protein" evidence="12">
    <location>
        <begin position="19"/>
        <end position="1300"/>
    </location>
</feature>
<dbReference type="Proteomes" id="UP001367676">
    <property type="component" value="Unassembled WGS sequence"/>
</dbReference>
<keyword evidence="8 11" id="KW-1133">Transmembrane helix</keyword>
<keyword evidence="4" id="KW-0433">Leucine-rich repeat</keyword>
<keyword evidence="9 11" id="KW-0472">Membrane</keyword>
<proteinExistence type="inferred from homology"/>
<dbReference type="InterPro" id="IPR003591">
    <property type="entry name" value="Leu-rich_rpt_typical-subtyp"/>
</dbReference>
<comment type="subcellular location">
    <subcellularLocation>
        <location evidence="1">Cell membrane</location>
    </subcellularLocation>
</comment>
<dbReference type="PROSITE" id="PS50104">
    <property type="entry name" value="TIR"/>
    <property type="match status" value="1"/>
</dbReference>
<dbReference type="SMART" id="SM00369">
    <property type="entry name" value="LRR_TYP"/>
    <property type="match status" value="19"/>
</dbReference>
<keyword evidence="6 12" id="KW-0732">Signal</keyword>
<dbReference type="FunFam" id="3.80.10.10:FF:001164">
    <property type="entry name" value="GH01279p"/>
    <property type="match status" value="1"/>
</dbReference>
<evidence type="ECO:0000256" key="2">
    <source>
        <dbReference type="ARBA" id="ARBA00009634"/>
    </source>
</evidence>
<evidence type="ECO:0000256" key="9">
    <source>
        <dbReference type="ARBA" id="ARBA00023136"/>
    </source>
</evidence>
<dbReference type="GO" id="GO:0005886">
    <property type="term" value="C:plasma membrane"/>
    <property type="evidence" value="ECO:0007669"/>
    <property type="project" value="UniProtKB-SubCell"/>
</dbReference>
<dbReference type="SMART" id="SM00364">
    <property type="entry name" value="LRR_BAC"/>
    <property type="match status" value="11"/>
</dbReference>
<dbReference type="SUPFAM" id="SSF52058">
    <property type="entry name" value="L domain-like"/>
    <property type="match status" value="3"/>
</dbReference>
<dbReference type="EMBL" id="JBBCAQ010000006">
    <property type="protein sequence ID" value="KAK7603316.1"/>
    <property type="molecule type" value="Genomic_DNA"/>
</dbReference>
<evidence type="ECO:0000256" key="5">
    <source>
        <dbReference type="ARBA" id="ARBA00022692"/>
    </source>
</evidence>
<evidence type="ECO:0000256" key="11">
    <source>
        <dbReference type="SAM" id="Phobius"/>
    </source>
</evidence>
<dbReference type="SMART" id="SM00365">
    <property type="entry name" value="LRR_SD22"/>
    <property type="match status" value="11"/>
</dbReference>
<gene>
    <name evidence="14" type="ORF">V9T40_003315</name>
</gene>
<keyword evidence="15" id="KW-1185">Reference proteome</keyword>
<comment type="similarity">
    <text evidence="2">Belongs to the Toll-like receptor family.</text>
</comment>
<feature type="signal peptide" evidence="12">
    <location>
        <begin position="1"/>
        <end position="18"/>
    </location>
</feature>
<dbReference type="FunFam" id="3.80.10.10:FF:001438">
    <property type="entry name" value="Uncharacterized protein"/>
    <property type="match status" value="1"/>
</dbReference>
<keyword evidence="5 11" id="KW-0812">Transmembrane</keyword>
<reference evidence="14 15" key="1">
    <citation type="submission" date="2024-03" db="EMBL/GenBank/DDBJ databases">
        <title>Adaptation during the transition from Ophiocordyceps entomopathogen to insect associate is accompanied by gene loss and intensified selection.</title>
        <authorList>
            <person name="Ward C.M."/>
            <person name="Onetto C.A."/>
            <person name="Borneman A.R."/>
        </authorList>
    </citation>
    <scope>NUCLEOTIDE SEQUENCE [LARGE SCALE GENOMIC DNA]</scope>
    <source>
        <strain evidence="14">AWRI1</strain>
        <tissue evidence="14">Single Adult Female</tissue>
    </source>
</reference>
<evidence type="ECO:0000313" key="14">
    <source>
        <dbReference type="EMBL" id="KAK7603316.1"/>
    </source>
</evidence>